<name>A0A183INW8_9BILA</name>
<dbReference type="EMBL" id="UZAM01008904">
    <property type="protein sequence ID" value="VDP06900.1"/>
    <property type="molecule type" value="Genomic_DNA"/>
</dbReference>
<evidence type="ECO:0000313" key="2">
    <source>
        <dbReference type="Proteomes" id="UP000270296"/>
    </source>
</evidence>
<reference evidence="1 2" key="2">
    <citation type="submission" date="2018-11" db="EMBL/GenBank/DDBJ databases">
        <authorList>
            <consortium name="Pathogen Informatics"/>
        </authorList>
    </citation>
    <scope>NUCLEOTIDE SEQUENCE [LARGE SCALE GENOMIC DNA]</scope>
</reference>
<evidence type="ECO:0000313" key="1">
    <source>
        <dbReference type="EMBL" id="VDP06900.1"/>
    </source>
</evidence>
<organism evidence="3">
    <name type="scientific">Soboliphyme baturini</name>
    <dbReference type="NCBI Taxonomy" id="241478"/>
    <lineage>
        <taxon>Eukaryota</taxon>
        <taxon>Metazoa</taxon>
        <taxon>Ecdysozoa</taxon>
        <taxon>Nematoda</taxon>
        <taxon>Enoplea</taxon>
        <taxon>Dorylaimia</taxon>
        <taxon>Dioctophymatida</taxon>
        <taxon>Dioctophymatoidea</taxon>
        <taxon>Soboliphymatidae</taxon>
        <taxon>Soboliphyme</taxon>
    </lineage>
</organism>
<keyword evidence="2" id="KW-1185">Reference proteome</keyword>
<dbReference type="AlphaFoldDB" id="A0A183INW8"/>
<dbReference type="WBParaSite" id="SBAD_0000553101-mRNA-1">
    <property type="protein sequence ID" value="SBAD_0000553101-mRNA-1"/>
    <property type="gene ID" value="SBAD_0000553101"/>
</dbReference>
<gene>
    <name evidence="1" type="ORF">SBAD_LOCUS5315</name>
</gene>
<sequence length="96" mass="10652">MFDAGPSYRLRPVVVISVGELGIASYLRGNIVFTQWPISVYERHVFKPPGLGEPRLSCLFWDMPKCICTTAITLPSSRLTFDISHLAAVMRLGALV</sequence>
<accession>A0A183INW8</accession>
<reference evidence="3" key="1">
    <citation type="submission" date="2016-06" db="UniProtKB">
        <authorList>
            <consortium name="WormBaseParasite"/>
        </authorList>
    </citation>
    <scope>IDENTIFICATION</scope>
</reference>
<protein>
    <submittedName>
        <fullName evidence="3">Secreted protein</fullName>
    </submittedName>
</protein>
<proteinExistence type="predicted"/>
<evidence type="ECO:0000313" key="3">
    <source>
        <dbReference type="WBParaSite" id="SBAD_0000553101-mRNA-1"/>
    </source>
</evidence>
<dbReference type="Proteomes" id="UP000270296">
    <property type="component" value="Unassembled WGS sequence"/>
</dbReference>